<dbReference type="RefSeq" id="WP_220253206.1">
    <property type="nucleotide sequence ID" value="NZ_JAICCF010000005.1"/>
</dbReference>
<evidence type="ECO:0000313" key="1">
    <source>
        <dbReference type="EMBL" id="MBW8687890.1"/>
    </source>
</evidence>
<comment type="caution">
    <text evidence="1">The sequence shown here is derived from an EMBL/GenBank/DDBJ whole genome shotgun (WGS) entry which is preliminary data.</text>
</comment>
<gene>
    <name evidence="1" type="ORF">K1Y79_26360</name>
</gene>
<name>A0ABS7GL64_9BACT</name>
<dbReference type="Pfam" id="PF13644">
    <property type="entry name" value="DKNYY"/>
    <property type="match status" value="2"/>
</dbReference>
<evidence type="ECO:0000313" key="2">
    <source>
        <dbReference type="Proteomes" id="UP000812961"/>
    </source>
</evidence>
<protein>
    <submittedName>
        <fullName evidence="1">DKNYY domain-containing protein</fullName>
    </submittedName>
</protein>
<reference evidence="1 2" key="1">
    <citation type="submission" date="2021-08" db="EMBL/GenBank/DDBJ databases">
        <title>The genome sequence of Chitinophaga sp. B61.</title>
        <authorList>
            <person name="Zhang X."/>
        </authorList>
    </citation>
    <scope>NUCLEOTIDE SEQUENCE [LARGE SCALE GENOMIC DNA]</scope>
    <source>
        <strain evidence="1 2">B61</strain>
    </source>
</reference>
<sequence>MEKKQVEVISIDPPNVTVKLNGQQYIAPVEAYLETWQPLSESYSKDHKGILCHNSRVFSRHYKEIDLETFEVISEHEAPLTAYFRDAHKVYIDSSMCRFTAIPGADPATFEVTDISKGFSRDKDREYYYDQPLPYKLKDARLLNEQYAVADGRVYAAYTRLMDADADSFHIPYPELIPNVAMDKNHVFFRDQIVTDADVRTFTFLPACVDADRAYYDNWYIDFYAKDSTNAWFIRTIDKEMKKIRVKDTTAFVFKVENEKGYGYDGVNWYRQGKKMKK</sequence>
<proteinExistence type="predicted"/>
<dbReference type="InterPro" id="IPR027375">
    <property type="entry name" value="DKNYY"/>
</dbReference>
<dbReference type="Proteomes" id="UP000812961">
    <property type="component" value="Unassembled WGS sequence"/>
</dbReference>
<dbReference type="EMBL" id="JAICCF010000005">
    <property type="protein sequence ID" value="MBW8687890.1"/>
    <property type="molecule type" value="Genomic_DNA"/>
</dbReference>
<keyword evidence="2" id="KW-1185">Reference proteome</keyword>
<organism evidence="1 2">
    <name type="scientific">Chitinophaga rhizophila</name>
    <dbReference type="NCBI Taxonomy" id="2866212"/>
    <lineage>
        <taxon>Bacteria</taxon>
        <taxon>Pseudomonadati</taxon>
        <taxon>Bacteroidota</taxon>
        <taxon>Chitinophagia</taxon>
        <taxon>Chitinophagales</taxon>
        <taxon>Chitinophagaceae</taxon>
        <taxon>Chitinophaga</taxon>
    </lineage>
</organism>
<accession>A0ABS7GL64</accession>